<feature type="coiled-coil region" evidence="7">
    <location>
        <begin position="93"/>
        <end position="120"/>
    </location>
</feature>
<reference evidence="8 9" key="1">
    <citation type="submission" date="2006-02" db="EMBL/GenBank/DDBJ databases">
        <authorList>
            <person name="Waterbury J."/>
            <person name="Ferriera S."/>
            <person name="Johnson J."/>
            <person name="Kravitz S."/>
            <person name="Halpern A."/>
            <person name="Remington K."/>
            <person name="Beeson K."/>
            <person name="Tran B."/>
            <person name="Rogers Y.-H."/>
            <person name="Friedman R."/>
            <person name="Venter J.C."/>
        </authorList>
    </citation>
    <scope>NUCLEOTIDE SEQUENCE [LARGE SCALE GENOMIC DNA]</scope>
    <source>
        <strain evidence="8 9">Nb-231</strain>
    </source>
</reference>
<keyword evidence="5" id="KW-0143">Chaperone</keyword>
<keyword evidence="9" id="KW-1185">Reference proteome</keyword>
<dbReference type="GO" id="GO:0005829">
    <property type="term" value="C:cytosol"/>
    <property type="evidence" value="ECO:0007669"/>
    <property type="project" value="UniProtKB-SubCell"/>
</dbReference>
<dbReference type="Pfam" id="PF02561">
    <property type="entry name" value="FliS"/>
    <property type="match status" value="1"/>
</dbReference>
<dbReference type="PIRSF" id="PIRSF039090">
    <property type="entry name" value="Flis"/>
    <property type="match status" value="1"/>
</dbReference>
<evidence type="ECO:0000256" key="3">
    <source>
        <dbReference type="ARBA" id="ARBA00022490"/>
    </source>
</evidence>
<proteinExistence type="inferred from homology"/>
<dbReference type="AlphaFoldDB" id="A4BUD1"/>
<evidence type="ECO:0000256" key="2">
    <source>
        <dbReference type="ARBA" id="ARBA00008787"/>
    </source>
</evidence>
<organism evidence="8 9">
    <name type="scientific">Nitrococcus mobilis Nb-231</name>
    <dbReference type="NCBI Taxonomy" id="314278"/>
    <lineage>
        <taxon>Bacteria</taxon>
        <taxon>Pseudomonadati</taxon>
        <taxon>Pseudomonadota</taxon>
        <taxon>Gammaproteobacteria</taxon>
        <taxon>Chromatiales</taxon>
        <taxon>Ectothiorhodospiraceae</taxon>
        <taxon>Nitrococcus</taxon>
    </lineage>
</organism>
<accession>A4BUD1</accession>
<dbReference type="CDD" id="cd16098">
    <property type="entry name" value="FliS"/>
    <property type="match status" value="1"/>
</dbReference>
<comment type="subcellular location">
    <subcellularLocation>
        <location evidence="1 6">Cytoplasm</location>
        <location evidence="1 6">Cytosol</location>
    </subcellularLocation>
</comment>
<dbReference type="PANTHER" id="PTHR34773">
    <property type="entry name" value="FLAGELLAR SECRETION CHAPERONE FLIS"/>
    <property type="match status" value="1"/>
</dbReference>
<keyword evidence="8" id="KW-0966">Cell projection</keyword>
<name>A4BUD1_9GAMM</name>
<dbReference type="eggNOG" id="COG1516">
    <property type="taxonomic scope" value="Bacteria"/>
</dbReference>
<evidence type="ECO:0000256" key="4">
    <source>
        <dbReference type="ARBA" id="ARBA00022795"/>
    </source>
</evidence>
<evidence type="ECO:0000313" key="8">
    <source>
        <dbReference type="EMBL" id="EAR20645.1"/>
    </source>
</evidence>
<evidence type="ECO:0000256" key="1">
    <source>
        <dbReference type="ARBA" id="ARBA00004514"/>
    </source>
</evidence>
<dbReference type="Gene3D" id="1.20.120.340">
    <property type="entry name" value="Flagellar protein FliS"/>
    <property type="match status" value="1"/>
</dbReference>
<comment type="similarity">
    <text evidence="2 6">Belongs to the FliS family.</text>
</comment>
<dbReference type="PANTHER" id="PTHR34773:SF1">
    <property type="entry name" value="FLAGELLAR SECRETION CHAPERONE FLIS"/>
    <property type="match status" value="1"/>
</dbReference>
<keyword evidence="3 6" id="KW-0963">Cytoplasm</keyword>
<dbReference type="EMBL" id="AAOF01000018">
    <property type="protein sequence ID" value="EAR20645.1"/>
    <property type="molecule type" value="Genomic_DNA"/>
</dbReference>
<dbReference type="GO" id="GO:0044780">
    <property type="term" value="P:bacterial-type flagellum assembly"/>
    <property type="evidence" value="ECO:0007669"/>
    <property type="project" value="InterPro"/>
</dbReference>
<keyword evidence="4 6" id="KW-1005">Bacterial flagellum biogenesis</keyword>
<evidence type="ECO:0000313" key="9">
    <source>
        <dbReference type="Proteomes" id="UP000003374"/>
    </source>
</evidence>
<evidence type="ECO:0000256" key="5">
    <source>
        <dbReference type="ARBA" id="ARBA00023186"/>
    </source>
</evidence>
<evidence type="ECO:0000256" key="6">
    <source>
        <dbReference type="PIRNR" id="PIRNR039090"/>
    </source>
</evidence>
<protein>
    <recommendedName>
        <fullName evidence="6">Flagellar secretion chaperone FliS</fullName>
    </recommendedName>
</protein>
<keyword evidence="7" id="KW-0175">Coiled coil</keyword>
<dbReference type="RefSeq" id="WP_004999298.1">
    <property type="nucleotide sequence ID" value="NZ_CH672427.1"/>
</dbReference>
<dbReference type="SUPFAM" id="SSF101116">
    <property type="entry name" value="Flagellar export chaperone FliS"/>
    <property type="match status" value="1"/>
</dbReference>
<dbReference type="STRING" id="314278.NB231_01973"/>
<gene>
    <name evidence="8" type="ORF">NB231_01973</name>
</gene>
<dbReference type="NCBIfam" id="TIGR00208">
    <property type="entry name" value="fliS"/>
    <property type="match status" value="1"/>
</dbReference>
<dbReference type="Proteomes" id="UP000003374">
    <property type="component" value="Unassembled WGS sequence"/>
</dbReference>
<evidence type="ECO:0000256" key="7">
    <source>
        <dbReference type="SAM" id="Coils"/>
    </source>
</evidence>
<dbReference type="OrthoDB" id="9792010at2"/>
<keyword evidence="8" id="KW-0282">Flagellum</keyword>
<dbReference type="InterPro" id="IPR036584">
    <property type="entry name" value="FliS_sf"/>
</dbReference>
<dbReference type="GO" id="GO:0071973">
    <property type="term" value="P:bacterial-type flagellum-dependent cell motility"/>
    <property type="evidence" value="ECO:0007669"/>
    <property type="project" value="TreeGrafter"/>
</dbReference>
<dbReference type="InterPro" id="IPR003713">
    <property type="entry name" value="FliS"/>
</dbReference>
<keyword evidence="8" id="KW-0969">Cilium</keyword>
<dbReference type="HOGENOM" id="CLU_080373_1_2_6"/>
<sequence length="143" mass="15964">MFTARAGIAQYQQVGNQSVTYADPWQLIGMLFDGALDRVAQARHAMQIGQIAVKGERIGKAISILEGLRGSLNHELDPQFAGNLDALYEYMQRRLLEASLHNAEQALDEVARLLRELKSGWDAIPQEARDVGRHQAEQRGTHD</sequence>
<comment type="caution">
    <text evidence="8">The sequence shown here is derived from an EMBL/GenBank/DDBJ whole genome shotgun (WGS) entry which is preliminary data.</text>
</comment>